<organism evidence="1">
    <name type="scientific">uncultured Microcoleus sp</name>
    <dbReference type="NCBI Taxonomy" id="259945"/>
    <lineage>
        <taxon>Bacteria</taxon>
        <taxon>Bacillati</taxon>
        <taxon>Cyanobacteriota</taxon>
        <taxon>Cyanophyceae</taxon>
        <taxon>Oscillatoriophycideae</taxon>
        <taxon>Oscillatoriales</taxon>
        <taxon>Microcoleaceae</taxon>
        <taxon>Microcoleus</taxon>
        <taxon>environmental samples</taxon>
    </lineage>
</organism>
<reference evidence="1" key="1">
    <citation type="submission" date="2020-02" db="EMBL/GenBank/DDBJ databases">
        <authorList>
            <person name="Meier V. D."/>
        </authorList>
    </citation>
    <scope>NUCLEOTIDE SEQUENCE</scope>
    <source>
        <strain evidence="1">AVDCRST_MAG84</strain>
    </source>
</reference>
<dbReference type="AlphaFoldDB" id="A0A6J4PBZ6"/>
<accession>A0A6J4PBZ6</accession>
<dbReference type="EMBL" id="CADCTZ010001631">
    <property type="protein sequence ID" value="CAA9409120.1"/>
    <property type="molecule type" value="Genomic_DNA"/>
</dbReference>
<gene>
    <name evidence="1" type="ORF">AVDCRST_MAG84-6523</name>
</gene>
<protein>
    <submittedName>
        <fullName evidence="1">Uncharacterized protein</fullName>
    </submittedName>
</protein>
<sequence>MISSYDTELTIKNPVSAKTSFFECPTEVKKPGVGSESAERHDKISGRFYLGFDSRAPNGPSCLIKLGDRHSA</sequence>
<name>A0A6J4PBZ6_9CYAN</name>
<evidence type="ECO:0000313" key="1">
    <source>
        <dbReference type="EMBL" id="CAA9409120.1"/>
    </source>
</evidence>
<proteinExistence type="predicted"/>